<feature type="transmembrane region" description="Helical" evidence="1">
    <location>
        <begin position="7"/>
        <end position="24"/>
    </location>
</feature>
<proteinExistence type="predicted"/>
<keyword evidence="1" id="KW-0472">Membrane</keyword>
<keyword evidence="1" id="KW-1133">Transmembrane helix</keyword>
<name>A0A382BEC3_9ZZZZ</name>
<sequence>MLGIPKVMFFFGIVIASILFWATSNVCRYNFALEKRTETLNIVTEEIDPSLGNAKYYVYDELNCSHVDMTWDLDRVVENFQTLSVLIYQELTTDIKGDPNY</sequence>
<protein>
    <submittedName>
        <fullName evidence="2">Uncharacterized protein</fullName>
    </submittedName>
</protein>
<organism evidence="2">
    <name type="scientific">marine metagenome</name>
    <dbReference type="NCBI Taxonomy" id="408172"/>
    <lineage>
        <taxon>unclassified sequences</taxon>
        <taxon>metagenomes</taxon>
        <taxon>ecological metagenomes</taxon>
    </lineage>
</organism>
<dbReference type="AlphaFoldDB" id="A0A382BEC3"/>
<evidence type="ECO:0000256" key="1">
    <source>
        <dbReference type="SAM" id="Phobius"/>
    </source>
</evidence>
<gene>
    <name evidence="2" type="ORF">METZ01_LOCUS164705</name>
</gene>
<evidence type="ECO:0000313" key="2">
    <source>
        <dbReference type="EMBL" id="SVB11851.1"/>
    </source>
</evidence>
<accession>A0A382BEC3</accession>
<dbReference type="EMBL" id="UINC01029327">
    <property type="protein sequence ID" value="SVB11851.1"/>
    <property type="molecule type" value="Genomic_DNA"/>
</dbReference>
<keyword evidence="1" id="KW-0812">Transmembrane</keyword>
<reference evidence="2" key="1">
    <citation type="submission" date="2018-05" db="EMBL/GenBank/DDBJ databases">
        <authorList>
            <person name="Lanie J.A."/>
            <person name="Ng W.-L."/>
            <person name="Kazmierczak K.M."/>
            <person name="Andrzejewski T.M."/>
            <person name="Davidsen T.M."/>
            <person name="Wayne K.J."/>
            <person name="Tettelin H."/>
            <person name="Glass J.I."/>
            <person name="Rusch D."/>
            <person name="Podicherti R."/>
            <person name="Tsui H.-C.T."/>
            <person name="Winkler M.E."/>
        </authorList>
    </citation>
    <scope>NUCLEOTIDE SEQUENCE</scope>
</reference>